<reference evidence="2 3" key="1">
    <citation type="submission" date="2021-11" db="EMBL/GenBank/DDBJ databases">
        <title>Black yeast isolated from Biological Soil Crust.</title>
        <authorList>
            <person name="Kurbessoian T."/>
        </authorList>
    </citation>
    <scope>NUCLEOTIDE SEQUENCE [LARGE SCALE GENOMIC DNA]</scope>
    <source>
        <strain evidence="2 3">CCFEE 5522</strain>
    </source>
</reference>
<evidence type="ECO:0000313" key="3">
    <source>
        <dbReference type="Proteomes" id="UP001324427"/>
    </source>
</evidence>
<organism evidence="2 3">
    <name type="scientific">Oleoguttula mirabilis</name>
    <dbReference type="NCBI Taxonomy" id="1507867"/>
    <lineage>
        <taxon>Eukaryota</taxon>
        <taxon>Fungi</taxon>
        <taxon>Dikarya</taxon>
        <taxon>Ascomycota</taxon>
        <taxon>Pezizomycotina</taxon>
        <taxon>Dothideomycetes</taxon>
        <taxon>Dothideomycetidae</taxon>
        <taxon>Mycosphaerellales</taxon>
        <taxon>Teratosphaeriaceae</taxon>
        <taxon>Oleoguttula</taxon>
    </lineage>
</organism>
<dbReference type="AlphaFoldDB" id="A0AAV9JEV4"/>
<accession>A0AAV9JEV4</accession>
<name>A0AAV9JEV4_9PEZI</name>
<feature type="transmembrane region" description="Helical" evidence="1">
    <location>
        <begin position="144"/>
        <end position="162"/>
    </location>
</feature>
<protein>
    <recommendedName>
        <fullName evidence="4">Transmembrane protein</fullName>
    </recommendedName>
</protein>
<gene>
    <name evidence="2" type="ORF">LTR36_005443</name>
</gene>
<dbReference type="EMBL" id="JAVFHQ010000031">
    <property type="protein sequence ID" value="KAK4543548.1"/>
    <property type="molecule type" value="Genomic_DNA"/>
</dbReference>
<keyword evidence="3" id="KW-1185">Reference proteome</keyword>
<comment type="caution">
    <text evidence="2">The sequence shown here is derived from an EMBL/GenBank/DDBJ whole genome shotgun (WGS) entry which is preliminary data.</text>
</comment>
<sequence length="323" mass="36429">MAGPYDTTGLDRSQKRNLASVRDSLYLLVAMNQYSIDPEALRANRNEAVPQDAGCYSSKPTEGLLRVALFSKDLRLLKRQRVTDELEHMQPVAAEPVTPVEGLAKELQALDQNAVEIRLEPPDELNAMRQKLAQQLRETRRKGVVPVFVSTLWFLFALAISIQSSFGIADRNPVSADDIRKKLNRLVDHVRKSLMDDQVRNMFINSIHAAGERADMRRRIEEVSIHCKAIDSVPFFAKFSGQGRVRWHYGAAHPILCDVEDAYVAQEGRHWLEDEARARTFLVLGKRTGGLDWLDYRELWQVAAAVICVCGTTYGAWVLSVGL</sequence>
<keyword evidence="1" id="KW-0472">Membrane</keyword>
<evidence type="ECO:0000313" key="2">
    <source>
        <dbReference type="EMBL" id="KAK4543548.1"/>
    </source>
</evidence>
<evidence type="ECO:0000256" key="1">
    <source>
        <dbReference type="SAM" id="Phobius"/>
    </source>
</evidence>
<feature type="transmembrane region" description="Helical" evidence="1">
    <location>
        <begin position="299"/>
        <end position="319"/>
    </location>
</feature>
<keyword evidence="1" id="KW-0812">Transmembrane</keyword>
<dbReference type="Proteomes" id="UP001324427">
    <property type="component" value="Unassembled WGS sequence"/>
</dbReference>
<proteinExistence type="predicted"/>
<keyword evidence="1" id="KW-1133">Transmembrane helix</keyword>
<evidence type="ECO:0008006" key="4">
    <source>
        <dbReference type="Google" id="ProtNLM"/>
    </source>
</evidence>